<proteinExistence type="predicted"/>
<dbReference type="EMBL" id="JAPMSZ010000001">
    <property type="protein sequence ID" value="KAJ5115058.1"/>
    <property type="molecule type" value="Genomic_DNA"/>
</dbReference>
<name>A0A9W9GAD1_9EURO</name>
<accession>A0A9W9GAD1</accession>
<keyword evidence="1" id="KW-0812">Transmembrane</keyword>
<dbReference type="Proteomes" id="UP001141434">
    <property type="component" value="Unassembled WGS sequence"/>
</dbReference>
<dbReference type="OrthoDB" id="1470350at2759"/>
<keyword evidence="1" id="KW-1133">Transmembrane helix</keyword>
<protein>
    <submittedName>
        <fullName evidence="2">Uncharacterized protein</fullName>
    </submittedName>
</protein>
<reference evidence="2" key="1">
    <citation type="submission" date="2022-11" db="EMBL/GenBank/DDBJ databases">
        <authorList>
            <person name="Petersen C."/>
        </authorList>
    </citation>
    <scope>NUCLEOTIDE SEQUENCE</scope>
    <source>
        <strain evidence="2">IBT 34128</strain>
    </source>
</reference>
<evidence type="ECO:0000313" key="2">
    <source>
        <dbReference type="EMBL" id="KAJ5115058.1"/>
    </source>
</evidence>
<feature type="transmembrane region" description="Helical" evidence="1">
    <location>
        <begin position="53"/>
        <end position="77"/>
    </location>
</feature>
<evidence type="ECO:0000313" key="3">
    <source>
        <dbReference type="Proteomes" id="UP001141434"/>
    </source>
</evidence>
<reference evidence="2" key="2">
    <citation type="journal article" date="2023" name="IMA Fungus">
        <title>Comparative genomic study of the Penicillium genus elucidates a diverse pangenome and 15 lateral gene transfer events.</title>
        <authorList>
            <person name="Petersen C."/>
            <person name="Sorensen T."/>
            <person name="Nielsen M.R."/>
            <person name="Sondergaard T.E."/>
            <person name="Sorensen J.L."/>
            <person name="Fitzpatrick D.A."/>
            <person name="Frisvad J.C."/>
            <person name="Nielsen K.L."/>
        </authorList>
    </citation>
    <scope>NUCLEOTIDE SEQUENCE</scope>
    <source>
        <strain evidence="2">IBT 34128</strain>
    </source>
</reference>
<dbReference type="GeneID" id="81390568"/>
<keyword evidence="1" id="KW-0472">Membrane</keyword>
<sequence length="96" mass="10385">MLDYLVDHPGGKTLEGLRCIAINVIGQAGYGQHQAWSPDVQSLTSGAKIGRGAYFGAMAIIADKFLVAAFVPVRLLMLPFMPQFLRLLGQEKAKVP</sequence>
<gene>
    <name evidence="2" type="ORF">NUU61_000817</name>
</gene>
<dbReference type="AlphaFoldDB" id="A0A9W9GAD1"/>
<evidence type="ECO:0000256" key="1">
    <source>
        <dbReference type="SAM" id="Phobius"/>
    </source>
</evidence>
<dbReference type="RefSeq" id="XP_056516250.1">
    <property type="nucleotide sequence ID" value="XM_056651400.1"/>
</dbReference>
<organism evidence="2 3">
    <name type="scientific">Penicillium alfredii</name>
    <dbReference type="NCBI Taxonomy" id="1506179"/>
    <lineage>
        <taxon>Eukaryota</taxon>
        <taxon>Fungi</taxon>
        <taxon>Dikarya</taxon>
        <taxon>Ascomycota</taxon>
        <taxon>Pezizomycotina</taxon>
        <taxon>Eurotiomycetes</taxon>
        <taxon>Eurotiomycetidae</taxon>
        <taxon>Eurotiales</taxon>
        <taxon>Aspergillaceae</taxon>
        <taxon>Penicillium</taxon>
    </lineage>
</organism>
<comment type="caution">
    <text evidence="2">The sequence shown here is derived from an EMBL/GenBank/DDBJ whole genome shotgun (WGS) entry which is preliminary data.</text>
</comment>
<keyword evidence="3" id="KW-1185">Reference proteome</keyword>